<name>A0A8J2BT22_9BACT</name>
<dbReference type="GO" id="GO:0009264">
    <property type="term" value="P:deoxyribonucleotide catabolic process"/>
    <property type="evidence" value="ECO:0007669"/>
    <property type="project" value="UniProtKB-UniRule"/>
</dbReference>
<dbReference type="UniPathway" id="UPA00002">
    <property type="reaction ID" value="UER00468"/>
</dbReference>
<evidence type="ECO:0000256" key="6">
    <source>
        <dbReference type="ARBA" id="ARBA00056337"/>
    </source>
</evidence>
<keyword evidence="4 7" id="KW-0704">Schiff base</keyword>
<dbReference type="InterPro" id="IPR013785">
    <property type="entry name" value="Aldolase_TIM"/>
</dbReference>
<comment type="function">
    <text evidence="6 7">Catalyzes a reversible aldol reaction between acetaldehyde and D-glyceraldehyde 3-phosphate to generate 2-deoxy-D-ribose 5-phosphate.</text>
</comment>
<dbReference type="Proteomes" id="UP000663859">
    <property type="component" value="Unassembled WGS sequence"/>
</dbReference>
<comment type="caution">
    <text evidence="8">The sequence shown here is derived from an EMBL/GenBank/DDBJ whole genome shotgun (WGS) entry which is preliminary data.</text>
</comment>
<comment type="pathway">
    <text evidence="7">Carbohydrate degradation; 2-deoxy-D-ribose 1-phosphate degradation; D-glyceraldehyde 3-phosphate and acetaldehyde from 2-deoxy-alpha-D-ribose 1-phosphate: step 2/2.</text>
</comment>
<dbReference type="Pfam" id="PF01791">
    <property type="entry name" value="DeoC"/>
    <property type="match status" value="1"/>
</dbReference>
<dbReference type="EC" id="4.1.2.4" evidence="7"/>
<dbReference type="GO" id="GO:0006018">
    <property type="term" value="P:2-deoxyribose 1-phosphate catabolic process"/>
    <property type="evidence" value="ECO:0007669"/>
    <property type="project" value="UniProtKB-UniRule"/>
</dbReference>
<dbReference type="InterPro" id="IPR028581">
    <property type="entry name" value="DeoC_typeI"/>
</dbReference>
<feature type="active site" description="Schiff-base intermediate with acetaldehyde" evidence="7">
    <location>
        <position position="154"/>
    </location>
</feature>
<evidence type="ECO:0000313" key="9">
    <source>
        <dbReference type="Proteomes" id="UP000663859"/>
    </source>
</evidence>
<protein>
    <recommendedName>
        <fullName evidence="7">Deoxyribose-phosphate aldolase</fullName>
        <shortName evidence="7">DERA</shortName>
        <ecNumber evidence="7">4.1.2.4</ecNumber>
    </recommendedName>
    <alternativeName>
        <fullName evidence="7">2-deoxy-D-ribose 5-phosphate aldolase</fullName>
    </alternativeName>
    <alternativeName>
        <fullName evidence="7">Phosphodeoxyriboaldolase</fullName>
        <shortName evidence="7">Deoxyriboaldolase</shortName>
    </alternativeName>
</protein>
<dbReference type="InterPro" id="IPR011343">
    <property type="entry name" value="DeoC"/>
</dbReference>
<dbReference type="InterPro" id="IPR002915">
    <property type="entry name" value="DeoC/FbaB/LacD_aldolase"/>
</dbReference>
<dbReference type="HAMAP" id="MF_00114">
    <property type="entry name" value="DeoC_type1"/>
    <property type="match status" value="1"/>
</dbReference>
<dbReference type="CDD" id="cd00959">
    <property type="entry name" value="DeoC"/>
    <property type="match status" value="1"/>
</dbReference>
<accession>A0A8J2BT22</accession>
<keyword evidence="2 7" id="KW-0963">Cytoplasm</keyword>
<organism evidence="8 9">
    <name type="scientific">Candidatus Methylacidithermus pantelleriae</name>
    <dbReference type="NCBI Taxonomy" id="2744239"/>
    <lineage>
        <taxon>Bacteria</taxon>
        <taxon>Pseudomonadati</taxon>
        <taxon>Verrucomicrobiota</taxon>
        <taxon>Methylacidiphilae</taxon>
        <taxon>Methylacidiphilales</taxon>
        <taxon>Methylacidiphilaceae</taxon>
        <taxon>Candidatus Methylacidithermus</taxon>
    </lineage>
</organism>
<evidence type="ECO:0000256" key="1">
    <source>
        <dbReference type="ARBA" id="ARBA00010936"/>
    </source>
</evidence>
<sequence>MNPQILAARIDHTLLSPTAGQAEIARLCDEALQHGFGCVCVAPRWVSLAKSLLKGSTTKIASVVAFPLGHTLPSVKKYETLELVALGVDEVDCVIDLAAAKMGNWRELTEDLEGVVNAAGGRLVKAIIEAACLSDAELDETCRCVMRAGAAFVKTSTGFGFPGATTTLVRRIKQIVGDSLRIKASGGIRTLEQAIALLEAGADRLGTTASVAIMDQLRSGTSPSRKGDLG</sequence>
<dbReference type="GO" id="GO:0016052">
    <property type="term" value="P:carbohydrate catabolic process"/>
    <property type="evidence" value="ECO:0007669"/>
    <property type="project" value="TreeGrafter"/>
</dbReference>
<keyword evidence="9" id="KW-1185">Reference proteome</keyword>
<dbReference type="PANTHER" id="PTHR10889">
    <property type="entry name" value="DEOXYRIBOSE-PHOSPHATE ALDOLASE"/>
    <property type="match status" value="1"/>
</dbReference>
<evidence type="ECO:0000256" key="7">
    <source>
        <dbReference type="HAMAP-Rule" id="MF_00114"/>
    </source>
</evidence>
<dbReference type="SUPFAM" id="SSF51569">
    <property type="entry name" value="Aldolase"/>
    <property type="match status" value="1"/>
</dbReference>
<dbReference type="FunFam" id="3.20.20.70:FF:000044">
    <property type="entry name" value="Deoxyribose-phosphate aldolase"/>
    <property type="match status" value="1"/>
</dbReference>
<dbReference type="GO" id="GO:0005737">
    <property type="term" value="C:cytoplasm"/>
    <property type="evidence" value="ECO:0007669"/>
    <property type="project" value="UniProtKB-SubCell"/>
</dbReference>
<comment type="catalytic activity">
    <reaction evidence="5 7">
        <text>2-deoxy-D-ribose 5-phosphate = D-glyceraldehyde 3-phosphate + acetaldehyde</text>
        <dbReference type="Rhea" id="RHEA:12821"/>
        <dbReference type="ChEBI" id="CHEBI:15343"/>
        <dbReference type="ChEBI" id="CHEBI:59776"/>
        <dbReference type="ChEBI" id="CHEBI:62877"/>
        <dbReference type="EC" id="4.1.2.4"/>
    </reaction>
</comment>
<evidence type="ECO:0000256" key="3">
    <source>
        <dbReference type="ARBA" id="ARBA00023239"/>
    </source>
</evidence>
<gene>
    <name evidence="7 8" type="primary">deoC</name>
    <name evidence="8" type="ORF">MPNT_90046</name>
</gene>
<dbReference type="AlphaFoldDB" id="A0A8J2BT22"/>
<comment type="subcellular location">
    <subcellularLocation>
        <location evidence="7">Cytoplasm</location>
    </subcellularLocation>
</comment>
<dbReference type="RefSeq" id="WP_174582644.1">
    <property type="nucleotide sequence ID" value="NZ_CAJNOB010000071.1"/>
</dbReference>
<evidence type="ECO:0000313" key="8">
    <source>
        <dbReference type="EMBL" id="CAF0705295.1"/>
    </source>
</evidence>
<dbReference type="GO" id="GO:0004139">
    <property type="term" value="F:deoxyribose-phosphate aldolase activity"/>
    <property type="evidence" value="ECO:0007669"/>
    <property type="project" value="UniProtKB-UniRule"/>
</dbReference>
<reference evidence="8" key="1">
    <citation type="submission" date="2021-02" db="EMBL/GenBank/DDBJ databases">
        <authorList>
            <person name="Cremers G."/>
            <person name="Picone N."/>
        </authorList>
    </citation>
    <scope>NUCLEOTIDE SEQUENCE</scope>
    <source>
        <strain evidence="8">PQ17</strain>
    </source>
</reference>
<dbReference type="PANTHER" id="PTHR10889:SF1">
    <property type="entry name" value="DEOXYRIBOSE-PHOSPHATE ALDOLASE"/>
    <property type="match status" value="1"/>
</dbReference>
<comment type="similarity">
    <text evidence="1 7">Belongs to the DeoC/FbaB aldolase family. DeoC type 1 subfamily.</text>
</comment>
<keyword evidence="3 7" id="KW-0456">Lyase</keyword>
<dbReference type="SMART" id="SM01133">
    <property type="entry name" value="DeoC"/>
    <property type="match status" value="1"/>
</dbReference>
<feature type="active site" description="Proton donor/acceptor" evidence="7">
    <location>
        <position position="92"/>
    </location>
</feature>
<dbReference type="EMBL" id="CAJNOB010000071">
    <property type="protein sequence ID" value="CAF0705295.1"/>
    <property type="molecule type" value="Genomic_DNA"/>
</dbReference>
<evidence type="ECO:0000256" key="5">
    <source>
        <dbReference type="ARBA" id="ARBA00048791"/>
    </source>
</evidence>
<dbReference type="Gene3D" id="3.20.20.70">
    <property type="entry name" value="Aldolase class I"/>
    <property type="match status" value="1"/>
</dbReference>
<proteinExistence type="inferred from homology"/>
<evidence type="ECO:0000256" key="4">
    <source>
        <dbReference type="ARBA" id="ARBA00023270"/>
    </source>
</evidence>
<dbReference type="NCBIfam" id="TIGR00126">
    <property type="entry name" value="deoC"/>
    <property type="match status" value="1"/>
</dbReference>
<evidence type="ECO:0000256" key="2">
    <source>
        <dbReference type="ARBA" id="ARBA00022490"/>
    </source>
</evidence>
<dbReference type="PIRSF" id="PIRSF001357">
    <property type="entry name" value="DeoC"/>
    <property type="match status" value="1"/>
</dbReference>
<feature type="active site" description="Proton donor/acceptor" evidence="7">
    <location>
        <position position="183"/>
    </location>
</feature>